<dbReference type="PROSITE" id="PS00792">
    <property type="entry name" value="DHPS_1"/>
    <property type="match status" value="1"/>
</dbReference>
<name>A0A2P5T011_9GAMM</name>
<dbReference type="GO" id="GO:0005829">
    <property type="term" value="C:cytosol"/>
    <property type="evidence" value="ECO:0007669"/>
    <property type="project" value="TreeGrafter"/>
</dbReference>
<dbReference type="InterPro" id="IPR006390">
    <property type="entry name" value="DHP_synth_dom"/>
</dbReference>
<dbReference type="InterPro" id="IPR000489">
    <property type="entry name" value="Pterin-binding_dom"/>
</dbReference>
<organism evidence="11 12">
    <name type="scientific">Candidatus Pantoea edessiphila</name>
    <dbReference type="NCBI Taxonomy" id="2044610"/>
    <lineage>
        <taxon>Bacteria</taxon>
        <taxon>Pseudomonadati</taxon>
        <taxon>Pseudomonadota</taxon>
        <taxon>Gammaproteobacteria</taxon>
        <taxon>Enterobacterales</taxon>
        <taxon>Erwiniaceae</taxon>
        <taxon>Pantoea</taxon>
    </lineage>
</organism>
<dbReference type="AlphaFoldDB" id="A0A2P5T011"/>
<proteinExistence type="inferred from homology"/>
<evidence type="ECO:0000256" key="1">
    <source>
        <dbReference type="ARBA" id="ARBA00000012"/>
    </source>
</evidence>
<evidence type="ECO:0000256" key="7">
    <source>
        <dbReference type="ARBA" id="ARBA00022842"/>
    </source>
</evidence>
<evidence type="ECO:0000256" key="9">
    <source>
        <dbReference type="RuleBase" id="RU361205"/>
    </source>
</evidence>
<dbReference type="PANTHER" id="PTHR20941">
    <property type="entry name" value="FOLATE SYNTHESIS PROTEINS"/>
    <property type="match status" value="1"/>
</dbReference>
<dbReference type="OrthoDB" id="9811744at2"/>
<evidence type="ECO:0000256" key="5">
    <source>
        <dbReference type="ARBA" id="ARBA00022679"/>
    </source>
</evidence>
<dbReference type="PANTHER" id="PTHR20941:SF1">
    <property type="entry name" value="FOLIC ACID SYNTHESIS PROTEIN FOL1"/>
    <property type="match status" value="1"/>
</dbReference>
<dbReference type="InterPro" id="IPR045031">
    <property type="entry name" value="DHP_synth-like"/>
</dbReference>
<dbReference type="Pfam" id="PF00809">
    <property type="entry name" value="Pterin_bind"/>
    <property type="match status" value="1"/>
</dbReference>
<dbReference type="PROSITE" id="PS50972">
    <property type="entry name" value="PTERIN_BINDING"/>
    <property type="match status" value="1"/>
</dbReference>
<dbReference type="GO" id="GO:0046656">
    <property type="term" value="P:folic acid biosynthetic process"/>
    <property type="evidence" value="ECO:0007669"/>
    <property type="project" value="UniProtKB-KW"/>
</dbReference>
<feature type="domain" description="Pterin-binding" evidence="10">
    <location>
        <begin position="15"/>
        <end position="266"/>
    </location>
</feature>
<gene>
    <name evidence="11" type="primary">folP</name>
    <name evidence="11" type="ORF">CRV12_01780</name>
</gene>
<comment type="similarity">
    <text evidence="9">Belongs to the DHPS family.</text>
</comment>
<evidence type="ECO:0000256" key="8">
    <source>
        <dbReference type="ARBA" id="ARBA00022909"/>
    </source>
</evidence>
<dbReference type="CDD" id="cd00739">
    <property type="entry name" value="DHPS"/>
    <property type="match status" value="1"/>
</dbReference>
<dbReference type="GO" id="GO:0046654">
    <property type="term" value="P:tetrahydrofolate biosynthetic process"/>
    <property type="evidence" value="ECO:0007669"/>
    <property type="project" value="UniProtKB-UniPathway"/>
</dbReference>
<evidence type="ECO:0000256" key="3">
    <source>
        <dbReference type="ARBA" id="ARBA00004763"/>
    </source>
</evidence>
<comment type="pathway">
    <text evidence="3 9">Cofactor biosynthesis; tetrahydrofolate biosynthesis; 7,8-dihydrofolate from 2-amino-4-hydroxy-6-hydroxymethyl-7,8-dihydropteridine diphosphate and 4-aminobenzoate: step 1/2.</text>
</comment>
<dbReference type="EMBL" id="PDKT01000002">
    <property type="protein sequence ID" value="PPI87928.1"/>
    <property type="molecule type" value="Genomic_DNA"/>
</dbReference>
<reference evidence="11 12" key="1">
    <citation type="journal article" date="2018" name="Genome Biol. Evol.">
        <title>Cladogenesis and Genomic Streamlining in Extracellular Endosymbionts of Tropical Stink Bugs.</title>
        <authorList>
            <person name="Otero-Bravo A."/>
            <person name="Goffredi S."/>
            <person name="Sabree Z.L."/>
        </authorList>
    </citation>
    <scope>NUCLEOTIDE SEQUENCE [LARGE SCALE GENOMIC DNA]</scope>
    <source>
        <strain evidence="11 12">SoEE</strain>
    </source>
</reference>
<evidence type="ECO:0000313" key="11">
    <source>
        <dbReference type="EMBL" id="PPI87928.1"/>
    </source>
</evidence>
<keyword evidence="7 9" id="KW-0460">Magnesium</keyword>
<comment type="cofactor">
    <cofactor evidence="2 9">
        <name>Mg(2+)</name>
        <dbReference type="ChEBI" id="CHEBI:18420"/>
    </cofactor>
</comment>
<dbReference type="RefSeq" id="WP_136130956.1">
    <property type="nucleotide sequence ID" value="NZ_PDKT01000002.1"/>
</dbReference>
<sequence length="277" mass="30640">MQLFSKDCCLDLSYTNIMGILNITPDSFSDGGKYNLLCNALVHVENMINAGANIIDVGGESTRPGANNVDVGEELDRVIPVIEAIKKNFDVWISVDTSKPEVMYESLKIGIHIINDIRSLHTDRALKVAALANIPVCLVHQPIALLCYNQYNFGDIIDEVDVYFSNQISRYEQAGIKKNNIILDPGFGFGKNINQNYQLLANINKFRHFDLPLLVGISRKSMIGNLLKINPSDCLIGSISCAVVSALQGIQIIRVHDVKETAEAMTIVKIVQNYKGM</sequence>
<dbReference type="Gene3D" id="3.20.20.20">
    <property type="entry name" value="Dihydropteroate synthase-like"/>
    <property type="match status" value="1"/>
</dbReference>
<comment type="catalytic activity">
    <reaction evidence="1">
        <text>(7,8-dihydropterin-6-yl)methyl diphosphate + 4-aminobenzoate = 7,8-dihydropteroate + diphosphate</text>
        <dbReference type="Rhea" id="RHEA:19949"/>
        <dbReference type="ChEBI" id="CHEBI:17836"/>
        <dbReference type="ChEBI" id="CHEBI:17839"/>
        <dbReference type="ChEBI" id="CHEBI:33019"/>
        <dbReference type="ChEBI" id="CHEBI:72950"/>
        <dbReference type="EC" id="2.5.1.15"/>
    </reaction>
</comment>
<evidence type="ECO:0000256" key="2">
    <source>
        <dbReference type="ARBA" id="ARBA00001946"/>
    </source>
</evidence>
<keyword evidence="6 9" id="KW-0479">Metal-binding</keyword>
<evidence type="ECO:0000259" key="10">
    <source>
        <dbReference type="PROSITE" id="PS50972"/>
    </source>
</evidence>
<comment type="function">
    <text evidence="9">Catalyzes the condensation of para-aminobenzoate (pABA) with 6-hydroxymethyl-7,8-dihydropterin diphosphate (DHPt-PP) to form 7,8-dihydropteroate (H2Pte), the immediate precursor of folate derivatives.</text>
</comment>
<dbReference type="InterPro" id="IPR011005">
    <property type="entry name" value="Dihydropteroate_synth-like_sf"/>
</dbReference>
<dbReference type="Proteomes" id="UP000296153">
    <property type="component" value="Unassembled WGS sequence"/>
</dbReference>
<keyword evidence="8 9" id="KW-0289">Folate biosynthesis</keyword>
<dbReference type="PROSITE" id="PS00793">
    <property type="entry name" value="DHPS_2"/>
    <property type="match status" value="1"/>
</dbReference>
<evidence type="ECO:0000313" key="12">
    <source>
        <dbReference type="Proteomes" id="UP000296153"/>
    </source>
</evidence>
<dbReference type="GO" id="GO:0004156">
    <property type="term" value="F:dihydropteroate synthase activity"/>
    <property type="evidence" value="ECO:0007669"/>
    <property type="project" value="UniProtKB-EC"/>
</dbReference>
<evidence type="ECO:0000256" key="6">
    <source>
        <dbReference type="ARBA" id="ARBA00022723"/>
    </source>
</evidence>
<protein>
    <recommendedName>
        <fullName evidence="4 9">Dihydropteroate synthase</fullName>
        <shortName evidence="9">DHPS</shortName>
        <ecNumber evidence="4 9">2.5.1.15</ecNumber>
    </recommendedName>
    <alternativeName>
        <fullName evidence="9">Dihydropteroate pyrophosphorylase</fullName>
    </alternativeName>
</protein>
<keyword evidence="5 9" id="KW-0808">Transferase</keyword>
<dbReference type="SUPFAM" id="SSF51717">
    <property type="entry name" value="Dihydropteroate synthetase-like"/>
    <property type="match status" value="1"/>
</dbReference>
<accession>A0A2P5T011</accession>
<comment type="caution">
    <text evidence="11">The sequence shown here is derived from an EMBL/GenBank/DDBJ whole genome shotgun (WGS) entry which is preliminary data.</text>
</comment>
<dbReference type="EC" id="2.5.1.15" evidence="4 9"/>
<dbReference type="UniPathway" id="UPA00077">
    <property type="reaction ID" value="UER00156"/>
</dbReference>
<dbReference type="NCBIfam" id="TIGR01496">
    <property type="entry name" value="DHPS"/>
    <property type="match status" value="1"/>
</dbReference>
<evidence type="ECO:0000256" key="4">
    <source>
        <dbReference type="ARBA" id="ARBA00012458"/>
    </source>
</evidence>
<dbReference type="GO" id="GO:0046872">
    <property type="term" value="F:metal ion binding"/>
    <property type="evidence" value="ECO:0007669"/>
    <property type="project" value="UniProtKB-KW"/>
</dbReference>